<comment type="caution">
    <text evidence="1">The sequence shown here is derived from an EMBL/GenBank/DDBJ whole genome shotgun (WGS) entry which is preliminary data.</text>
</comment>
<accession>A0ACC0TTC2</accession>
<reference evidence="1" key="1">
    <citation type="submission" date="2021-03" db="EMBL/GenBank/DDBJ databases">
        <title>Evolutionary priming and transition to the ectomycorrhizal habit in an iconic lineage of mushroom-forming fungi: is preadaptation a requirement?</title>
        <authorList>
            <consortium name="DOE Joint Genome Institute"/>
            <person name="Looney B.P."/>
            <person name="Miyauchi S."/>
            <person name="Morin E."/>
            <person name="Drula E."/>
            <person name="Courty P.E."/>
            <person name="Chicoki N."/>
            <person name="Fauchery L."/>
            <person name="Kohler A."/>
            <person name="Kuo A."/>
            <person name="LaButti K."/>
            <person name="Pangilinan J."/>
            <person name="Lipzen A."/>
            <person name="Riley R."/>
            <person name="Andreopoulos W."/>
            <person name="He G."/>
            <person name="Johnson J."/>
            <person name="Barry K.W."/>
            <person name="Grigoriev I.V."/>
            <person name="Nagy L."/>
            <person name="Hibbett D."/>
            <person name="Henrissat B."/>
            <person name="Matheny P.B."/>
            <person name="Labbe J."/>
            <person name="Martin A.F."/>
        </authorList>
    </citation>
    <scope>NUCLEOTIDE SEQUENCE</scope>
    <source>
        <strain evidence="1">BPL698</strain>
    </source>
</reference>
<dbReference type="Proteomes" id="UP001207468">
    <property type="component" value="Unassembled WGS sequence"/>
</dbReference>
<dbReference type="EMBL" id="JAGFNK010000601">
    <property type="protein sequence ID" value="KAI9447164.1"/>
    <property type="molecule type" value="Genomic_DNA"/>
</dbReference>
<protein>
    <submittedName>
        <fullName evidence="1">Uncharacterized protein</fullName>
    </submittedName>
</protein>
<evidence type="ECO:0000313" key="2">
    <source>
        <dbReference type="Proteomes" id="UP001207468"/>
    </source>
</evidence>
<organism evidence="1 2">
    <name type="scientific">Russula earlei</name>
    <dbReference type="NCBI Taxonomy" id="71964"/>
    <lineage>
        <taxon>Eukaryota</taxon>
        <taxon>Fungi</taxon>
        <taxon>Dikarya</taxon>
        <taxon>Basidiomycota</taxon>
        <taxon>Agaricomycotina</taxon>
        <taxon>Agaricomycetes</taxon>
        <taxon>Russulales</taxon>
        <taxon>Russulaceae</taxon>
        <taxon>Russula</taxon>
    </lineage>
</organism>
<evidence type="ECO:0000313" key="1">
    <source>
        <dbReference type="EMBL" id="KAI9447164.1"/>
    </source>
</evidence>
<gene>
    <name evidence="1" type="ORF">F5148DRAFT_1252352</name>
</gene>
<keyword evidence="2" id="KW-1185">Reference proteome</keyword>
<name>A0ACC0TTC2_9AGAM</name>
<sequence>MTDEYSANPSRITAPTLQRGKACLRCRSRCDGTKPSCQQCNLCEYDDGKGKTRTQLLRETIARLEARIKELESPEHTSTSVSLFDPHALAVSEDSSSSGADSPSSFPFSASQSPNPHPLGTCPPCSHVHLCLAYRIYPRLDRCFPGSPPMVAPQLPSELAHSLLETFIPHRDQLFFGLHVDRLRNSLRRPAEQQRHPMLMNAIFLWACYFSRTPTLNQHESLYLSRATDSFHDWLRSPSKVVDVIQGCSLLSQYFLVNGRIMEGSHYASTAASLALQWGLHRQGSERRDVGLSLEGTFFLPPAQDAIERGERILAFWQVFCLDRCWSAALHRPSLISDGPCGLSSIIVPWPQDIIEYQVENFGDLAHLNTVQSFLAHQIQVPVLADGFSNYALRAKASALFDLSSKVSSSWNAAGVALTPLSEQEMLAVEESINRFIASIIPVHQIAAVHAGDRHNLIVVHTLAQAALIRLSYFRGEVDQLWNEKCLIAARGMLLVIGQVSEIDLEFLDPIVACCWASAAHVFIREIAQVESWSSIASNELGSHVGTITTALSRLNMTFPLAGIAQ</sequence>
<proteinExistence type="predicted"/>